<comment type="caution">
    <text evidence="1">The sequence shown here is derived from an EMBL/GenBank/DDBJ whole genome shotgun (WGS) entry which is preliminary data.</text>
</comment>
<reference evidence="2" key="1">
    <citation type="journal article" date="2019" name="Int. J. Syst. Evol. Microbiol.">
        <title>The Global Catalogue of Microorganisms (GCM) 10K type strain sequencing project: providing services to taxonomists for standard genome sequencing and annotation.</title>
        <authorList>
            <consortium name="The Broad Institute Genomics Platform"/>
            <consortium name="The Broad Institute Genome Sequencing Center for Infectious Disease"/>
            <person name="Wu L."/>
            <person name="Ma J."/>
        </authorList>
    </citation>
    <scope>NUCLEOTIDE SEQUENCE [LARGE SCALE GENOMIC DNA]</scope>
    <source>
        <strain evidence="2">CCUG 56108</strain>
    </source>
</reference>
<sequence>MVGAEKLESIWKPRSAWAGYARAGRHGRTGGEAGITLTLRDEVGLATLIVADGKEAALDRALEASHGWSLPEAGRAALAGEEGLIWSGPGQWLAIAGTRRRLDGLADAVTGLASVTDQSDGRALVRVSGPCAREMLSKGVAIDLHPRAFRAGSAAVTSIAHIGAQLWQRDDAPTYDLAVARSFAGSFWSWLSHAAAEFGYGVEHGPGR</sequence>
<dbReference type="RefSeq" id="WP_238203353.1">
    <property type="nucleotide sequence ID" value="NZ_JBHTND010000002.1"/>
</dbReference>
<dbReference type="InterPro" id="IPR027266">
    <property type="entry name" value="TrmE/GcvT-like"/>
</dbReference>
<gene>
    <name evidence="1" type="ORF">ACFQ4G_01595</name>
</gene>
<dbReference type="SUPFAM" id="SSF103025">
    <property type="entry name" value="Folate-binding domain"/>
    <property type="match status" value="1"/>
</dbReference>
<protein>
    <submittedName>
        <fullName evidence="1">Sarcosine oxidase subunit gamma</fullName>
    </submittedName>
</protein>
<accession>A0ABW3WSZ4</accession>
<dbReference type="EMBL" id="JBHTND010000002">
    <property type="protein sequence ID" value="MFD1300276.1"/>
    <property type="molecule type" value="Genomic_DNA"/>
</dbReference>
<proteinExistence type="predicted"/>
<dbReference type="Pfam" id="PF04268">
    <property type="entry name" value="SoxG"/>
    <property type="match status" value="1"/>
</dbReference>
<dbReference type="Gene3D" id="3.30.1360.120">
    <property type="entry name" value="Probable tRNA modification gtpase trme, domain 1"/>
    <property type="match status" value="1"/>
</dbReference>
<evidence type="ECO:0000313" key="2">
    <source>
        <dbReference type="Proteomes" id="UP001597176"/>
    </source>
</evidence>
<keyword evidence="2" id="KW-1185">Reference proteome</keyword>
<dbReference type="Gene3D" id="3.30.70.1520">
    <property type="entry name" value="Heterotetrameric sarcosine oxidase"/>
    <property type="match status" value="1"/>
</dbReference>
<organism evidence="1 2">
    <name type="scientific">Methylobacterium marchantiae</name>
    <dbReference type="NCBI Taxonomy" id="600331"/>
    <lineage>
        <taxon>Bacteria</taxon>
        <taxon>Pseudomonadati</taxon>
        <taxon>Pseudomonadota</taxon>
        <taxon>Alphaproteobacteria</taxon>
        <taxon>Hyphomicrobiales</taxon>
        <taxon>Methylobacteriaceae</taxon>
        <taxon>Methylobacterium</taxon>
    </lineage>
</organism>
<dbReference type="InterPro" id="IPR007375">
    <property type="entry name" value="SoxG"/>
</dbReference>
<dbReference type="Proteomes" id="UP001597176">
    <property type="component" value="Unassembled WGS sequence"/>
</dbReference>
<name>A0ABW3WSZ4_9HYPH</name>
<evidence type="ECO:0000313" key="1">
    <source>
        <dbReference type="EMBL" id="MFD1300276.1"/>
    </source>
</evidence>